<comment type="caution">
    <text evidence="8">The sequence shown here is derived from an EMBL/GenBank/DDBJ whole genome shotgun (WGS) entry which is preliminary data.</text>
</comment>
<dbReference type="SUPFAM" id="SSF53335">
    <property type="entry name" value="S-adenosyl-L-methionine-dependent methyltransferases"/>
    <property type="match status" value="1"/>
</dbReference>
<dbReference type="CDD" id="cd02440">
    <property type="entry name" value="AdoMet_MTases"/>
    <property type="match status" value="1"/>
</dbReference>
<dbReference type="InterPro" id="IPR029063">
    <property type="entry name" value="SAM-dependent_MTases_sf"/>
</dbReference>
<dbReference type="InterPro" id="IPR002052">
    <property type="entry name" value="DNA_methylase_N6_adenine_CS"/>
</dbReference>
<sequence length="391" mass="43381">MTNESFKPVPHPLPARTSEAALYDVAKDLPGTRILSTSMGRGQAARWLYRDRSDASVSLWYLDQFQQRLAMADHDADIKALPEPALAEPALAKNPLAKSRSPENRLPENPVPDPHHSLSIVCDTDLPEGEVDLALIPCSVRGEAELQRDLMQQAYSRLVIGGRLVTSVDNVNDRWLHDQLKVFGVKVSVRHFDDAVVYVVRKEQALKRQRSFESEFTFRFRGQTIAAITRPGVFSHRRLDAGAKALMDAVTIESGQRLIEIGCGCGSVTMALAMQTGGIHALAIDSNARAIECTRRGAKKNGLVDIDAQLTCEGDCDSPASYDVAVGNPPYFANFQIARLFVDAAMRALRPSGRLYIVTKQPEWYEENLVTEWHDIRVIAGKQYAVVEAWK</sequence>
<evidence type="ECO:0000313" key="8">
    <source>
        <dbReference type="EMBL" id="GAA4449831.1"/>
    </source>
</evidence>
<keyword evidence="5" id="KW-0949">S-adenosyl-L-methionine</keyword>
<feature type="compositionally biased region" description="Low complexity" evidence="6">
    <location>
        <begin position="89"/>
        <end position="98"/>
    </location>
</feature>
<dbReference type="InterPro" id="IPR007848">
    <property type="entry name" value="Small_mtfrase_dom"/>
</dbReference>
<dbReference type="RefSeq" id="WP_345320809.1">
    <property type="nucleotide sequence ID" value="NZ_BAABGA010000018.1"/>
</dbReference>
<dbReference type="PANTHER" id="PTHR47816:SF4">
    <property type="entry name" value="RIBOSOMAL RNA SMALL SUBUNIT METHYLTRANSFERASE C"/>
    <property type="match status" value="1"/>
</dbReference>
<protein>
    <recommendedName>
        <fullName evidence="7">Methyltransferase small domain-containing protein</fullName>
    </recommendedName>
</protein>
<dbReference type="EMBL" id="BAABGA010000018">
    <property type="protein sequence ID" value="GAA4449831.1"/>
    <property type="molecule type" value="Genomic_DNA"/>
</dbReference>
<keyword evidence="1" id="KW-0963">Cytoplasm</keyword>
<name>A0ABP8MJH9_9BACT</name>
<keyword evidence="2" id="KW-0698">rRNA processing</keyword>
<dbReference type="Pfam" id="PF05175">
    <property type="entry name" value="MTS"/>
    <property type="match status" value="1"/>
</dbReference>
<evidence type="ECO:0000313" key="9">
    <source>
        <dbReference type="Proteomes" id="UP001500840"/>
    </source>
</evidence>
<keyword evidence="4" id="KW-0808">Transferase</keyword>
<dbReference type="Gene3D" id="3.40.50.150">
    <property type="entry name" value="Vaccinia Virus protein VP39"/>
    <property type="match status" value="1"/>
</dbReference>
<feature type="region of interest" description="Disordered" evidence="6">
    <location>
        <begin position="89"/>
        <end position="114"/>
    </location>
</feature>
<dbReference type="PANTHER" id="PTHR47816">
    <property type="entry name" value="RIBOSOMAL RNA SMALL SUBUNIT METHYLTRANSFERASE C"/>
    <property type="match status" value="1"/>
</dbReference>
<dbReference type="PRINTS" id="PR00507">
    <property type="entry name" value="N12N6MTFRASE"/>
</dbReference>
<dbReference type="InterPro" id="IPR046977">
    <property type="entry name" value="RsmC/RlmG"/>
</dbReference>
<evidence type="ECO:0000256" key="4">
    <source>
        <dbReference type="ARBA" id="ARBA00022679"/>
    </source>
</evidence>
<keyword evidence="3" id="KW-0489">Methyltransferase</keyword>
<dbReference type="Proteomes" id="UP001500840">
    <property type="component" value="Unassembled WGS sequence"/>
</dbReference>
<dbReference type="PROSITE" id="PS00092">
    <property type="entry name" value="N6_MTASE"/>
    <property type="match status" value="1"/>
</dbReference>
<evidence type="ECO:0000259" key="7">
    <source>
        <dbReference type="Pfam" id="PF05175"/>
    </source>
</evidence>
<evidence type="ECO:0000256" key="2">
    <source>
        <dbReference type="ARBA" id="ARBA00022552"/>
    </source>
</evidence>
<evidence type="ECO:0000256" key="6">
    <source>
        <dbReference type="SAM" id="MobiDB-lite"/>
    </source>
</evidence>
<keyword evidence="9" id="KW-1185">Reference proteome</keyword>
<reference evidence="9" key="1">
    <citation type="journal article" date="2019" name="Int. J. Syst. Evol. Microbiol.">
        <title>The Global Catalogue of Microorganisms (GCM) 10K type strain sequencing project: providing services to taxonomists for standard genome sequencing and annotation.</title>
        <authorList>
            <consortium name="The Broad Institute Genomics Platform"/>
            <consortium name="The Broad Institute Genome Sequencing Center for Infectious Disease"/>
            <person name="Wu L."/>
            <person name="Ma J."/>
        </authorList>
    </citation>
    <scope>NUCLEOTIDE SEQUENCE [LARGE SCALE GENOMIC DNA]</scope>
    <source>
        <strain evidence="9">JCM 17759</strain>
    </source>
</reference>
<evidence type="ECO:0000256" key="3">
    <source>
        <dbReference type="ARBA" id="ARBA00022603"/>
    </source>
</evidence>
<feature type="domain" description="Methyltransferase small" evidence="7">
    <location>
        <begin position="228"/>
        <end position="386"/>
    </location>
</feature>
<evidence type="ECO:0000256" key="1">
    <source>
        <dbReference type="ARBA" id="ARBA00022490"/>
    </source>
</evidence>
<proteinExistence type="predicted"/>
<organism evidence="8 9">
    <name type="scientific">Novipirellula rosea</name>
    <dbReference type="NCBI Taxonomy" id="1031540"/>
    <lineage>
        <taxon>Bacteria</taxon>
        <taxon>Pseudomonadati</taxon>
        <taxon>Planctomycetota</taxon>
        <taxon>Planctomycetia</taxon>
        <taxon>Pirellulales</taxon>
        <taxon>Pirellulaceae</taxon>
        <taxon>Novipirellula</taxon>
    </lineage>
</organism>
<gene>
    <name evidence="8" type="ORF">GCM10023156_15050</name>
</gene>
<evidence type="ECO:0000256" key="5">
    <source>
        <dbReference type="ARBA" id="ARBA00022691"/>
    </source>
</evidence>
<accession>A0ABP8MJH9</accession>